<evidence type="ECO:0000313" key="5">
    <source>
        <dbReference type="Proteomes" id="UP001479520"/>
    </source>
</evidence>
<dbReference type="SUPFAM" id="SSF52172">
    <property type="entry name" value="CheY-like"/>
    <property type="match status" value="1"/>
</dbReference>
<evidence type="ECO:0000256" key="1">
    <source>
        <dbReference type="ARBA" id="ARBA00022553"/>
    </source>
</evidence>
<proteinExistence type="predicted"/>
<sequence>MRERVCRVLAADDDPTMGLMFGVVLAAPAFALRFVPDGVAALAAYGSGGDFDIVVLDVEMPGLDGLSVAGTIRRCESDLPIVLLSGRADAGFFDAASTLGAHHLPKPVDWAALAGRLRAWLD</sequence>
<dbReference type="Proteomes" id="UP001479520">
    <property type="component" value="Chromosome"/>
</dbReference>
<accession>A0ABZ2XMV1</accession>
<dbReference type="PANTHER" id="PTHR44591:SF18">
    <property type="entry name" value="REGULATORY PROTEIN"/>
    <property type="match status" value="1"/>
</dbReference>
<dbReference type="RefSeq" id="WP_081700045.1">
    <property type="nucleotide sequence ID" value="NZ_CALFBA010000130.1"/>
</dbReference>
<feature type="domain" description="Response regulatory" evidence="3">
    <location>
        <begin position="7"/>
        <end position="121"/>
    </location>
</feature>
<gene>
    <name evidence="4" type="ORF">AADV58_05380</name>
</gene>
<dbReference type="EMBL" id="CP151406">
    <property type="protein sequence ID" value="WZJ22581.1"/>
    <property type="molecule type" value="Genomic_DNA"/>
</dbReference>
<name>A0ABZ2XMV1_9RHOO</name>
<evidence type="ECO:0000259" key="3">
    <source>
        <dbReference type="PROSITE" id="PS50110"/>
    </source>
</evidence>
<dbReference type="Gene3D" id="3.40.50.2300">
    <property type="match status" value="1"/>
</dbReference>
<dbReference type="SMART" id="SM00448">
    <property type="entry name" value="REC"/>
    <property type="match status" value="1"/>
</dbReference>
<dbReference type="InterPro" id="IPR050595">
    <property type="entry name" value="Bact_response_regulator"/>
</dbReference>
<keyword evidence="5" id="KW-1185">Reference proteome</keyword>
<feature type="modified residue" description="4-aspartylphosphate" evidence="2">
    <location>
        <position position="57"/>
    </location>
</feature>
<organism evidence="4 5">
    <name type="scientific">Azonexus hydrophilus</name>
    <dbReference type="NCBI Taxonomy" id="418702"/>
    <lineage>
        <taxon>Bacteria</taxon>
        <taxon>Pseudomonadati</taxon>
        <taxon>Pseudomonadota</taxon>
        <taxon>Betaproteobacteria</taxon>
        <taxon>Rhodocyclales</taxon>
        <taxon>Azonexaceae</taxon>
        <taxon>Azonexus</taxon>
    </lineage>
</organism>
<reference evidence="4 5" key="1">
    <citation type="submission" date="2024-04" db="EMBL/GenBank/DDBJ databases">
        <title>Dissimilatory iodate-reducing microorganisms contribute to the enrichment of iodine in groundwater.</title>
        <authorList>
            <person name="Jiang Z."/>
        </authorList>
    </citation>
    <scope>NUCLEOTIDE SEQUENCE [LARGE SCALE GENOMIC DNA]</scope>
    <source>
        <strain evidence="4 5">NCP973</strain>
    </source>
</reference>
<dbReference type="PANTHER" id="PTHR44591">
    <property type="entry name" value="STRESS RESPONSE REGULATOR PROTEIN 1"/>
    <property type="match status" value="1"/>
</dbReference>
<dbReference type="InterPro" id="IPR001789">
    <property type="entry name" value="Sig_transdc_resp-reg_receiver"/>
</dbReference>
<protein>
    <submittedName>
        <fullName evidence="4">Response regulator</fullName>
    </submittedName>
</protein>
<keyword evidence="1 2" id="KW-0597">Phosphoprotein</keyword>
<dbReference type="PROSITE" id="PS50110">
    <property type="entry name" value="RESPONSE_REGULATORY"/>
    <property type="match status" value="1"/>
</dbReference>
<dbReference type="InterPro" id="IPR011006">
    <property type="entry name" value="CheY-like_superfamily"/>
</dbReference>
<evidence type="ECO:0000313" key="4">
    <source>
        <dbReference type="EMBL" id="WZJ22581.1"/>
    </source>
</evidence>
<evidence type="ECO:0000256" key="2">
    <source>
        <dbReference type="PROSITE-ProRule" id="PRU00169"/>
    </source>
</evidence>
<dbReference type="Pfam" id="PF00072">
    <property type="entry name" value="Response_reg"/>
    <property type="match status" value="1"/>
</dbReference>